<dbReference type="RefSeq" id="WP_115868776.1">
    <property type="nucleotide sequence ID" value="NZ_QREG01000013.1"/>
</dbReference>
<keyword evidence="6 9" id="KW-0482">Metalloprotease</keyword>
<evidence type="ECO:0000256" key="6">
    <source>
        <dbReference type="ARBA" id="ARBA00023049"/>
    </source>
</evidence>
<dbReference type="InterPro" id="IPR045090">
    <property type="entry name" value="Pept_M3A_M3B"/>
</dbReference>
<comment type="similarity">
    <text evidence="1 9">Belongs to the peptidase M3 family.</text>
</comment>
<dbReference type="InterPro" id="IPR024077">
    <property type="entry name" value="Neurolysin/TOP_dom2"/>
</dbReference>
<dbReference type="CDD" id="cd06456">
    <property type="entry name" value="M3A_DCP"/>
    <property type="match status" value="1"/>
</dbReference>
<comment type="catalytic activity">
    <reaction evidence="7">
        <text>Hydrolysis of oligopeptides, with broad specificity. Gly or Ala commonly occur as P1 or P1' residues, but more distant residues are also important, as is shown by the fact that Z-Gly-Pro-Gly-|-Gly-Pro-Ala is cleaved, but not Z-(Gly)(5).</text>
        <dbReference type="EC" id="3.4.24.70"/>
    </reaction>
</comment>
<comment type="cofactor">
    <cofactor evidence="9">
        <name>Zn(2+)</name>
        <dbReference type="ChEBI" id="CHEBI:29105"/>
    </cofactor>
    <text evidence="9">Binds 1 zinc ion.</text>
</comment>
<comment type="caution">
    <text evidence="12">The sequence shown here is derived from an EMBL/GenBank/DDBJ whole genome shotgun (WGS) entry which is preliminary data.</text>
</comment>
<dbReference type="Gene3D" id="3.40.390.10">
    <property type="entry name" value="Collagenase (Catalytic Domain)"/>
    <property type="match status" value="1"/>
</dbReference>
<evidence type="ECO:0000259" key="11">
    <source>
        <dbReference type="Pfam" id="PF19310"/>
    </source>
</evidence>
<evidence type="ECO:0000256" key="2">
    <source>
        <dbReference type="ARBA" id="ARBA00022670"/>
    </source>
</evidence>
<dbReference type="PANTHER" id="PTHR43660">
    <property type="entry name" value="DIPEPTIDYL CARBOXYPEPTIDASE"/>
    <property type="match status" value="1"/>
</dbReference>
<dbReference type="InterPro" id="IPR024079">
    <property type="entry name" value="MetalloPept_cat_dom_sf"/>
</dbReference>
<dbReference type="Pfam" id="PF19310">
    <property type="entry name" value="TOP_N"/>
    <property type="match status" value="1"/>
</dbReference>
<dbReference type="AlphaFoldDB" id="A0A3D9L0R1"/>
<dbReference type="PANTHER" id="PTHR43660:SF1">
    <property type="entry name" value="DIPEPTIDYL CARBOXYPEPTIDASE"/>
    <property type="match status" value="1"/>
</dbReference>
<keyword evidence="5 9" id="KW-0862">Zinc</keyword>
<reference evidence="12 13" key="1">
    <citation type="submission" date="2018-07" db="EMBL/GenBank/DDBJ databases">
        <title>Genomic Encyclopedia of Type Strains, Phase IV (KMG-IV): sequencing the most valuable type-strain genomes for metagenomic binning, comparative biology and taxonomic classification.</title>
        <authorList>
            <person name="Goeker M."/>
        </authorList>
    </citation>
    <scope>NUCLEOTIDE SEQUENCE [LARGE SCALE GENOMIC DNA]</scope>
    <source>
        <strain evidence="12 13">DSM 4134</strain>
    </source>
</reference>
<dbReference type="GO" id="GO:0004222">
    <property type="term" value="F:metalloendopeptidase activity"/>
    <property type="evidence" value="ECO:0007669"/>
    <property type="project" value="UniProtKB-EC"/>
</dbReference>
<evidence type="ECO:0000256" key="1">
    <source>
        <dbReference type="ARBA" id="ARBA00006040"/>
    </source>
</evidence>
<dbReference type="EMBL" id="QREG01000013">
    <property type="protein sequence ID" value="RED97034.1"/>
    <property type="molecule type" value="Genomic_DNA"/>
</dbReference>
<dbReference type="InterPro" id="IPR045666">
    <property type="entry name" value="OpdA_N"/>
</dbReference>
<dbReference type="GO" id="GO:0005829">
    <property type="term" value="C:cytosol"/>
    <property type="evidence" value="ECO:0007669"/>
    <property type="project" value="TreeGrafter"/>
</dbReference>
<evidence type="ECO:0000256" key="9">
    <source>
        <dbReference type="RuleBase" id="RU003435"/>
    </source>
</evidence>
<dbReference type="Gene3D" id="1.20.1050.40">
    <property type="entry name" value="Endopeptidase. Chain P, domain 1"/>
    <property type="match status" value="1"/>
</dbReference>
<dbReference type="Pfam" id="PF01432">
    <property type="entry name" value="Peptidase_M3"/>
    <property type="match status" value="1"/>
</dbReference>
<dbReference type="InterPro" id="IPR024080">
    <property type="entry name" value="Neurolysin/TOP_N"/>
</dbReference>
<dbReference type="EC" id="3.4.24.70" evidence="8"/>
<gene>
    <name evidence="12" type="ORF">C7460_11383</name>
</gene>
<dbReference type="PROSITE" id="PS51257">
    <property type="entry name" value="PROKAR_LIPOPROTEIN"/>
    <property type="match status" value="1"/>
</dbReference>
<keyword evidence="4 9" id="KW-0378">Hydrolase</keyword>
<organism evidence="12 13">
    <name type="scientific">Marinoscillum furvescens DSM 4134</name>
    <dbReference type="NCBI Taxonomy" id="1122208"/>
    <lineage>
        <taxon>Bacteria</taxon>
        <taxon>Pseudomonadati</taxon>
        <taxon>Bacteroidota</taxon>
        <taxon>Cytophagia</taxon>
        <taxon>Cytophagales</taxon>
        <taxon>Reichenbachiellaceae</taxon>
        <taxon>Marinoscillum</taxon>
    </lineage>
</organism>
<evidence type="ECO:0000259" key="10">
    <source>
        <dbReference type="Pfam" id="PF01432"/>
    </source>
</evidence>
<dbReference type="Proteomes" id="UP000256779">
    <property type="component" value="Unassembled WGS sequence"/>
</dbReference>
<evidence type="ECO:0000256" key="5">
    <source>
        <dbReference type="ARBA" id="ARBA00022833"/>
    </source>
</evidence>
<evidence type="ECO:0000256" key="3">
    <source>
        <dbReference type="ARBA" id="ARBA00022723"/>
    </source>
</evidence>
<keyword evidence="3 9" id="KW-0479">Metal-binding</keyword>
<dbReference type="Gene3D" id="1.10.1370.10">
    <property type="entry name" value="Neurolysin, domain 3"/>
    <property type="match status" value="1"/>
</dbReference>
<sequence>MQHITPKAAYFLLAAVWLAGCNPSSEKETTSSTTDNLLLQEWTGPYGGLPAFDQMQLSDLKEALETGMTNHLAEIENIASNSEAPTFENTIVEMEKAGKKLDRVFTYYGIWSSNKSTPEFREIQSEMAPKISDYSSKITQNEELFERIKAVYEASMETPLPDDQQRVVDLIYTQFTMSGANLDAAAKERYAAINKELSVLYTSFSNNVLADEENYVVYLTEDQLSGLPESYVKAAAKAAEDRDKPGMYAVTNTRSSMDPFLTYSDERSLREQVWKNYYSRGDNGDEYDNNQNIVEILKLRDERVELLGYDNYAQWRLQNRMAKTPENAMNMMEAVWPAAIARVKEEVADMQAIADANGDNITIEPWDYRYYAEKVRKAKYDLDSDEVKQYLQLDKLREAMFFVAGELFNFAFAPVEEGKVPVFHEDVNVWEVTDKTSGDLIGLWYLDPFARQGKRSGAWATTYRSYTSFEGEQVVLASNNSNFIKPAPGEPVLVSWDDAETFFHEFGHALHFLASDVKYPTLNSGVRDYTEFQSQLLERWLATDPVIENYLVHYETGEPMPAELIAKIKKASTFNQGFATTEYLASALMDMYYHTTDPEQIEPDSFERETLKELGMPDELVMRHRSTHFGHVFSGEGYATAYYGYMWADVLTSDAAEAFQEAPGGYYDKELADKLVKYLFAPRNAIDPAEAYRLFRGRDARIEALMRDRGFPVTSPKE</sequence>
<dbReference type="InterPro" id="IPR034005">
    <property type="entry name" value="M3A_DCP"/>
</dbReference>
<evidence type="ECO:0000313" key="12">
    <source>
        <dbReference type="EMBL" id="RED97034.1"/>
    </source>
</evidence>
<evidence type="ECO:0000313" key="13">
    <source>
        <dbReference type="Proteomes" id="UP000256779"/>
    </source>
</evidence>
<evidence type="ECO:0000256" key="4">
    <source>
        <dbReference type="ARBA" id="ARBA00022801"/>
    </source>
</evidence>
<evidence type="ECO:0000256" key="8">
    <source>
        <dbReference type="ARBA" id="ARBA00026100"/>
    </source>
</evidence>
<keyword evidence="2 9" id="KW-0645">Protease</keyword>
<dbReference type="InterPro" id="IPR001567">
    <property type="entry name" value="Pept_M3A_M3B_dom"/>
</dbReference>
<dbReference type="OrthoDB" id="9773538at2"/>
<protein>
    <recommendedName>
        <fullName evidence="8">oligopeptidase A</fullName>
        <ecNumber evidence="8">3.4.24.70</ecNumber>
    </recommendedName>
</protein>
<dbReference type="GO" id="GO:0006508">
    <property type="term" value="P:proteolysis"/>
    <property type="evidence" value="ECO:0007669"/>
    <property type="project" value="UniProtKB-KW"/>
</dbReference>
<name>A0A3D9L0R1_MARFU</name>
<feature type="domain" description="Oligopeptidase A N-terminal" evidence="11">
    <location>
        <begin position="68"/>
        <end position="186"/>
    </location>
</feature>
<dbReference type="SUPFAM" id="SSF55486">
    <property type="entry name" value="Metalloproteases ('zincins'), catalytic domain"/>
    <property type="match status" value="1"/>
</dbReference>
<dbReference type="GO" id="GO:0046872">
    <property type="term" value="F:metal ion binding"/>
    <property type="evidence" value="ECO:0007669"/>
    <property type="project" value="UniProtKB-UniRule"/>
</dbReference>
<proteinExistence type="inferred from homology"/>
<accession>A0A3D9L0R1</accession>
<feature type="domain" description="Peptidase M3A/M3B catalytic" evidence="10">
    <location>
        <begin position="260"/>
        <end position="708"/>
    </location>
</feature>
<dbReference type="GO" id="GO:0004180">
    <property type="term" value="F:carboxypeptidase activity"/>
    <property type="evidence" value="ECO:0007669"/>
    <property type="project" value="TreeGrafter"/>
</dbReference>
<keyword evidence="13" id="KW-1185">Reference proteome</keyword>
<evidence type="ECO:0000256" key="7">
    <source>
        <dbReference type="ARBA" id="ARBA00024603"/>
    </source>
</evidence>